<evidence type="ECO:0000313" key="5">
    <source>
        <dbReference type="Proteomes" id="UP000669060"/>
    </source>
</evidence>
<dbReference type="RefSeq" id="WP_208312392.1">
    <property type="nucleotide sequence ID" value="NZ_JAELYA010000001.1"/>
</dbReference>
<keyword evidence="2 4" id="KW-0067">ATP-binding</keyword>
<dbReference type="PROSITE" id="PS50893">
    <property type="entry name" value="ABC_TRANSPORTER_2"/>
    <property type="match status" value="1"/>
</dbReference>
<dbReference type="Pfam" id="PF14524">
    <property type="entry name" value="Wzt_C"/>
    <property type="match status" value="1"/>
</dbReference>
<organism evidence="4 5">
    <name type="scientific">Pseudomonas schmalbachii</name>
    <dbReference type="NCBI Taxonomy" id="2816993"/>
    <lineage>
        <taxon>Bacteria</taxon>
        <taxon>Pseudomonadati</taxon>
        <taxon>Pseudomonadota</taxon>
        <taxon>Gammaproteobacteria</taxon>
        <taxon>Pseudomonadales</taxon>
        <taxon>Pseudomonadaceae</taxon>
        <taxon>Pseudomonas</taxon>
    </lineage>
</organism>
<gene>
    <name evidence="4" type="ORF">JFY56_05090</name>
</gene>
<dbReference type="CDD" id="cd10147">
    <property type="entry name" value="Wzt_C-like"/>
    <property type="match status" value="1"/>
</dbReference>
<dbReference type="SMART" id="SM00382">
    <property type="entry name" value="AAA"/>
    <property type="match status" value="1"/>
</dbReference>
<dbReference type="Pfam" id="PF00005">
    <property type="entry name" value="ABC_tran"/>
    <property type="match status" value="1"/>
</dbReference>
<dbReference type="SUPFAM" id="SSF52540">
    <property type="entry name" value="P-loop containing nucleoside triphosphate hydrolases"/>
    <property type="match status" value="1"/>
</dbReference>
<dbReference type="GO" id="GO:0005524">
    <property type="term" value="F:ATP binding"/>
    <property type="evidence" value="ECO:0007669"/>
    <property type="project" value="UniProtKB-KW"/>
</dbReference>
<reference evidence="4 5" key="1">
    <citation type="submission" date="2020-12" db="EMBL/GenBank/DDBJ databases">
        <title>Pseudomonas schmalbachii sp. nov. isolated from millipede gut.</title>
        <authorList>
            <person name="Shelomi M."/>
        </authorList>
    </citation>
    <scope>NUCLEOTIDE SEQUENCE [LARGE SCALE GENOMIC DNA]</scope>
    <source>
        <strain evidence="4 5">Milli4</strain>
    </source>
</reference>
<dbReference type="InterPro" id="IPR027417">
    <property type="entry name" value="P-loop_NTPase"/>
</dbReference>
<keyword evidence="1" id="KW-0547">Nucleotide-binding</keyword>
<evidence type="ECO:0000256" key="2">
    <source>
        <dbReference type="ARBA" id="ARBA00022840"/>
    </source>
</evidence>
<dbReference type="Gene3D" id="3.40.50.300">
    <property type="entry name" value="P-loop containing nucleotide triphosphate hydrolases"/>
    <property type="match status" value="1"/>
</dbReference>
<evidence type="ECO:0000259" key="3">
    <source>
        <dbReference type="PROSITE" id="PS50893"/>
    </source>
</evidence>
<dbReference type="InterPro" id="IPR029439">
    <property type="entry name" value="Wzt_C"/>
</dbReference>
<dbReference type="CDD" id="cd03220">
    <property type="entry name" value="ABC_KpsT_Wzt"/>
    <property type="match status" value="1"/>
</dbReference>
<dbReference type="PANTHER" id="PTHR46743">
    <property type="entry name" value="TEICHOIC ACIDS EXPORT ATP-BINDING PROTEIN TAGH"/>
    <property type="match status" value="1"/>
</dbReference>
<accession>A0ABS3TLP4</accession>
<keyword evidence="5" id="KW-1185">Reference proteome</keyword>
<name>A0ABS3TLP4_9PSED</name>
<dbReference type="InterPro" id="IPR015860">
    <property type="entry name" value="ABC_transpr_TagH-like"/>
</dbReference>
<comment type="caution">
    <text evidence="4">The sequence shown here is derived from an EMBL/GenBank/DDBJ whole genome shotgun (WGS) entry which is preliminary data.</text>
</comment>
<dbReference type="InterPro" id="IPR050683">
    <property type="entry name" value="Bact_Polysacc_Export_ATP-bd"/>
</dbReference>
<dbReference type="PANTHER" id="PTHR46743:SF3">
    <property type="entry name" value="ABC-TYPE POLYSACCHARIDE_POLYOL PHOSPHATE TRANSPORT SYSTEM, ATPASE COMPONENT"/>
    <property type="match status" value="1"/>
</dbReference>
<dbReference type="Gene3D" id="2.70.50.60">
    <property type="entry name" value="abc- transporter (atp binding component) like domain"/>
    <property type="match status" value="1"/>
</dbReference>
<sequence length="415" mass="45255">MPSKELFVIEVEGVGKSFRTYDHPGKRFLQALSGKRLRLHRDFWALRDISFRIKSGEVVGIIGRNGSGKSTLLQIIAGTTPATSGFSRIHGRVAALLELGTGFDPEESGRKNVIFNAQLLGMSQEQIDRNLDEIIEFAELGDFIDQPVKTYSSGMVVRLAFAINAHVDADVLIVDEALSVGDAAFQFKCLSRLDTLLSKGVTVLLVSHDVQLIKAYCNRAIYLRKGQVEFDGDCELACELYQRDCLAQQCAEAAPVSAAEVQCPGRGGLAFGNGKGRIQALHLCGIGAERGYFESGDVVIVEVVVQLFTLVPNPRITLVLRDIRGYNLYAVNNAQLGVDLSPDAEGVLRTRISFIADLQAGDYSLTLRLDNAVSDSLCELLDKQVGAISFRVVTPQKRFDAVVNLHGSFEVLSTS</sequence>
<protein>
    <submittedName>
        <fullName evidence="4">ABC transporter ATP-binding protein</fullName>
    </submittedName>
</protein>
<dbReference type="Proteomes" id="UP000669060">
    <property type="component" value="Unassembled WGS sequence"/>
</dbReference>
<dbReference type="InterPro" id="IPR003439">
    <property type="entry name" value="ABC_transporter-like_ATP-bd"/>
</dbReference>
<dbReference type="EMBL" id="JAELYA010000001">
    <property type="protein sequence ID" value="MBO3274587.1"/>
    <property type="molecule type" value="Genomic_DNA"/>
</dbReference>
<feature type="domain" description="ABC transporter" evidence="3">
    <location>
        <begin position="29"/>
        <end position="250"/>
    </location>
</feature>
<evidence type="ECO:0000256" key="1">
    <source>
        <dbReference type="ARBA" id="ARBA00022741"/>
    </source>
</evidence>
<proteinExistence type="predicted"/>
<dbReference type="InterPro" id="IPR003593">
    <property type="entry name" value="AAA+_ATPase"/>
</dbReference>
<evidence type="ECO:0000313" key="4">
    <source>
        <dbReference type="EMBL" id="MBO3274587.1"/>
    </source>
</evidence>